<protein>
    <submittedName>
        <fullName evidence="4">ADP-ribosyl-[dinitrogen reductase] glycohydrolase</fullName>
        <ecNumber evidence="4">3.2.2.24</ecNumber>
    </submittedName>
</protein>
<dbReference type="STRING" id="1122216.GCA_000423385_01678"/>
<evidence type="ECO:0000313" key="4">
    <source>
        <dbReference type="EMBL" id="STY72162.1"/>
    </source>
</evidence>
<dbReference type="PANTHER" id="PTHR16222:SF24">
    <property type="entry name" value="ADP-RIBOSYLHYDROLASE ARH3"/>
    <property type="match status" value="1"/>
</dbReference>
<dbReference type="RefSeq" id="WP_115152223.1">
    <property type="nucleotide sequence ID" value="NZ_UGPP01000001.1"/>
</dbReference>
<feature type="binding site" evidence="3">
    <location>
        <position position="252"/>
    </location>
    <ligand>
        <name>Mg(2+)</name>
        <dbReference type="ChEBI" id="CHEBI:18420"/>
        <label>1</label>
    </ligand>
</feature>
<keyword evidence="4" id="KW-0326">Glycosidase</keyword>
<reference evidence="4 5" key="1">
    <citation type="submission" date="2018-06" db="EMBL/GenBank/DDBJ databases">
        <authorList>
            <consortium name="Pathogen Informatics"/>
            <person name="Doyle S."/>
        </authorList>
    </citation>
    <scope>NUCLEOTIDE SEQUENCE [LARGE SCALE GENOMIC DNA]</scope>
    <source>
        <strain evidence="4 5">NCTC10571</strain>
    </source>
</reference>
<dbReference type="Gene3D" id="1.10.4080.10">
    <property type="entry name" value="ADP-ribosylation/Crystallin J1"/>
    <property type="match status" value="1"/>
</dbReference>
<keyword evidence="3" id="KW-0460">Magnesium</keyword>
<evidence type="ECO:0000256" key="2">
    <source>
        <dbReference type="ARBA" id="ARBA00022801"/>
    </source>
</evidence>
<comment type="cofactor">
    <cofactor evidence="3">
        <name>Mg(2+)</name>
        <dbReference type="ChEBI" id="CHEBI:18420"/>
    </cofactor>
    <text evidence="3">Binds 2 magnesium ions per subunit.</text>
</comment>
<comment type="similarity">
    <text evidence="1">Belongs to the ADP-ribosylglycohydrolase family.</text>
</comment>
<feature type="binding site" evidence="3">
    <location>
        <position position="57"/>
    </location>
    <ligand>
        <name>Mg(2+)</name>
        <dbReference type="ChEBI" id="CHEBI:18420"/>
        <label>1</label>
    </ligand>
</feature>
<evidence type="ECO:0000313" key="5">
    <source>
        <dbReference type="Proteomes" id="UP000255234"/>
    </source>
</evidence>
<dbReference type="AlphaFoldDB" id="A0A378NUV1"/>
<dbReference type="InterPro" id="IPR005502">
    <property type="entry name" value="Ribosyl_crysJ1"/>
</dbReference>
<dbReference type="GO" id="GO:0047407">
    <property type="term" value="F:ADP-ribosyl-[dinitrogen reductase] hydrolase activity"/>
    <property type="evidence" value="ECO:0007669"/>
    <property type="project" value="UniProtKB-EC"/>
</dbReference>
<dbReference type="SUPFAM" id="SSF101478">
    <property type="entry name" value="ADP-ribosylglycohydrolase"/>
    <property type="match status" value="1"/>
</dbReference>
<dbReference type="PANTHER" id="PTHR16222">
    <property type="entry name" value="ADP-RIBOSYLGLYCOHYDROLASE"/>
    <property type="match status" value="1"/>
</dbReference>
<name>A0A378NUV1_9FIRM</name>
<feature type="binding site" evidence="3">
    <location>
        <position position="255"/>
    </location>
    <ligand>
        <name>Mg(2+)</name>
        <dbReference type="ChEBI" id="CHEBI:18420"/>
        <label>1</label>
    </ligand>
</feature>
<evidence type="ECO:0000256" key="1">
    <source>
        <dbReference type="ARBA" id="ARBA00010702"/>
    </source>
</evidence>
<sequence length="298" mass="32916">MEKINKIKGALYGAIIGDALGAPLEFMPQEQIKAQFGKVTEMIGGGWLQVQPGEGTDETALLLATAYGIMKNPENPFAEIGKNFIKWAISRPKDISDTTLRSIDKTMSKGHGKHLIPKARWQESAGQVDLFSNRGSVDNGAILNTLYPALYYIDEFNAVTTALDITNMTHVNTQSDNACRIYAQLIFRILNNNITKDDMDKMIDNTMYYDYKNEETQPTASAYDSIIAMLHAFMPTDNFEDAVLTAINWGGDSDTIGAITGGLAGCYYGYDNIPTRFIEAIPSDIKKMLDTIIEAIPN</sequence>
<dbReference type="Pfam" id="PF03747">
    <property type="entry name" value="ADP_ribosyl_GH"/>
    <property type="match status" value="1"/>
</dbReference>
<proteinExistence type="inferred from homology"/>
<organism evidence="4 5">
    <name type="scientific">Megamonas hypermegale</name>
    <dbReference type="NCBI Taxonomy" id="158847"/>
    <lineage>
        <taxon>Bacteria</taxon>
        <taxon>Bacillati</taxon>
        <taxon>Bacillota</taxon>
        <taxon>Negativicutes</taxon>
        <taxon>Selenomonadales</taxon>
        <taxon>Selenomonadaceae</taxon>
        <taxon>Megamonas</taxon>
    </lineage>
</organism>
<feature type="binding site" evidence="3">
    <location>
        <position position="254"/>
    </location>
    <ligand>
        <name>Mg(2+)</name>
        <dbReference type="ChEBI" id="CHEBI:18420"/>
        <label>1</label>
    </ligand>
</feature>
<dbReference type="InterPro" id="IPR036705">
    <property type="entry name" value="Ribosyl_crysJ1_sf"/>
</dbReference>
<dbReference type="InterPro" id="IPR050792">
    <property type="entry name" value="ADP-ribosylglycohydrolase"/>
</dbReference>
<accession>A0A378NUV1</accession>
<evidence type="ECO:0000256" key="3">
    <source>
        <dbReference type="PIRSR" id="PIRSR605502-1"/>
    </source>
</evidence>
<feature type="binding site" evidence="3">
    <location>
        <position position="56"/>
    </location>
    <ligand>
        <name>Mg(2+)</name>
        <dbReference type="ChEBI" id="CHEBI:18420"/>
        <label>1</label>
    </ligand>
</feature>
<keyword evidence="3" id="KW-0479">Metal-binding</keyword>
<dbReference type="EC" id="3.2.2.24" evidence="4"/>
<dbReference type="GO" id="GO:0046872">
    <property type="term" value="F:metal ion binding"/>
    <property type="evidence" value="ECO:0007669"/>
    <property type="project" value="UniProtKB-KW"/>
</dbReference>
<dbReference type="Proteomes" id="UP000255234">
    <property type="component" value="Unassembled WGS sequence"/>
</dbReference>
<dbReference type="EMBL" id="UGPP01000001">
    <property type="protein sequence ID" value="STY72162.1"/>
    <property type="molecule type" value="Genomic_DNA"/>
</dbReference>
<keyword evidence="2 4" id="KW-0378">Hydrolase</keyword>
<gene>
    <name evidence="4" type="primary">draG</name>
    <name evidence="4" type="ORF">NCTC10571_02353</name>
</gene>